<dbReference type="EMBL" id="WBMT01000004">
    <property type="protein sequence ID" value="KAB2350161.1"/>
    <property type="molecule type" value="Genomic_DNA"/>
</dbReference>
<organism evidence="1 2">
    <name type="scientific">Actinomadura rudentiformis</name>
    <dbReference type="NCBI Taxonomy" id="359158"/>
    <lineage>
        <taxon>Bacteria</taxon>
        <taxon>Bacillati</taxon>
        <taxon>Actinomycetota</taxon>
        <taxon>Actinomycetes</taxon>
        <taxon>Streptosporangiales</taxon>
        <taxon>Thermomonosporaceae</taxon>
        <taxon>Actinomadura</taxon>
    </lineage>
</organism>
<proteinExistence type="predicted"/>
<dbReference type="PANTHER" id="PTHR35560:SF3">
    <property type="entry name" value="PEPTIDASE S9 PROLYL OLIGOPEPTIDASE CATALYTIC DOMAIN-CONTAINING PROTEIN"/>
    <property type="match status" value="1"/>
</dbReference>
<evidence type="ECO:0000313" key="1">
    <source>
        <dbReference type="EMBL" id="KAB2350161.1"/>
    </source>
</evidence>
<dbReference type="InterPro" id="IPR029058">
    <property type="entry name" value="AB_hydrolase_fold"/>
</dbReference>
<dbReference type="Gene3D" id="3.40.50.1820">
    <property type="entry name" value="alpha/beta hydrolase"/>
    <property type="match status" value="1"/>
</dbReference>
<name>A0A6H9YTF6_9ACTN</name>
<keyword evidence="2" id="KW-1185">Reference proteome</keyword>
<dbReference type="Proteomes" id="UP000468735">
    <property type="component" value="Unassembled WGS sequence"/>
</dbReference>
<dbReference type="PANTHER" id="PTHR35560">
    <property type="entry name" value="BLL0132 PROTEIN"/>
    <property type="match status" value="1"/>
</dbReference>
<dbReference type="GO" id="GO:0016787">
    <property type="term" value="F:hydrolase activity"/>
    <property type="evidence" value="ECO:0007669"/>
    <property type="project" value="UniProtKB-KW"/>
</dbReference>
<comment type="caution">
    <text evidence="1">The sequence shown here is derived from an EMBL/GenBank/DDBJ whole genome shotgun (WGS) entry which is preliminary data.</text>
</comment>
<protein>
    <submittedName>
        <fullName evidence="1">Alpha/beta hydrolase</fullName>
    </submittedName>
</protein>
<dbReference type="AlphaFoldDB" id="A0A6H9YTF6"/>
<accession>A0A6H9YTF6</accession>
<reference evidence="1 2" key="1">
    <citation type="submission" date="2019-09" db="EMBL/GenBank/DDBJ databases">
        <title>Actinomadura physcomitrii sp. nov., a novel actinomycete isolated from moss [Physcomitrium sphaericum (Ludw) Fuernr].</title>
        <authorList>
            <person name="Zhuang X."/>
            <person name="Liu C."/>
        </authorList>
    </citation>
    <scope>NUCLEOTIDE SEQUENCE [LARGE SCALE GENOMIC DNA]</scope>
    <source>
        <strain evidence="1 2">HMC1</strain>
    </source>
</reference>
<dbReference type="RefSeq" id="WP_151559817.1">
    <property type="nucleotide sequence ID" value="NZ_WBMT01000004.1"/>
</dbReference>
<sequence>MFANQAAMQEQVIEEIGNLRLRVDQRELPFFGDVRLGAELPECNEAVVIVHGALRNAHDYYRIIKKAAAGRPRPPQVIAPQFLTGIDVHGLAERDTLLSWEPEGWKSGLGEISSFEVMDVILRKLLELPGIQRVTIAGNSAGGQFVNRYAAVGREPGRKAGQVRFVIANPSTYLYFDRLRPLGDGFAEMDTSVDEWRYGFSGERPKYVAETADRYLDQYLSRDVVYLLGEKDDDPEAALLEVHPAATAQGTARLDRGLNYHRYLEFKAGRREYKHRLVRVPGVGHDAEDVFCSPKGRACLFGD</sequence>
<evidence type="ECO:0000313" key="2">
    <source>
        <dbReference type="Proteomes" id="UP000468735"/>
    </source>
</evidence>
<keyword evidence="1" id="KW-0378">Hydrolase</keyword>
<gene>
    <name evidence="1" type="ORF">F8566_10215</name>
</gene>
<dbReference type="SUPFAM" id="SSF53474">
    <property type="entry name" value="alpha/beta-Hydrolases"/>
    <property type="match status" value="1"/>
</dbReference>
<dbReference type="OrthoDB" id="332706at2"/>